<proteinExistence type="predicted"/>
<dbReference type="InterPro" id="IPR043128">
    <property type="entry name" value="Rev_trsase/Diguanyl_cyclase"/>
</dbReference>
<keyword evidence="3" id="KW-0812">Transmembrane</keyword>
<evidence type="ECO:0000256" key="3">
    <source>
        <dbReference type="SAM" id="Phobius"/>
    </source>
</evidence>
<feature type="transmembrane region" description="Helical" evidence="3">
    <location>
        <begin position="385"/>
        <end position="404"/>
    </location>
</feature>
<evidence type="ECO:0000256" key="1">
    <source>
        <dbReference type="ARBA" id="ARBA00012528"/>
    </source>
</evidence>
<dbReference type="Pfam" id="PF07695">
    <property type="entry name" value="7TMR-DISM_7TM"/>
    <property type="match status" value="1"/>
</dbReference>
<dbReference type="PROSITE" id="PS50887">
    <property type="entry name" value="GGDEF"/>
    <property type="match status" value="1"/>
</dbReference>
<dbReference type="CDD" id="cd01949">
    <property type="entry name" value="GGDEF"/>
    <property type="match status" value="1"/>
</dbReference>
<organism evidence="5 6">
    <name type="scientific">Pseudomonas asuensis</name>
    <dbReference type="NCBI Taxonomy" id="1825787"/>
    <lineage>
        <taxon>Bacteria</taxon>
        <taxon>Pseudomonadati</taxon>
        <taxon>Pseudomonadota</taxon>
        <taxon>Gammaproteobacteria</taxon>
        <taxon>Pseudomonadales</taxon>
        <taxon>Pseudomonadaceae</taxon>
        <taxon>Pseudomonas</taxon>
    </lineage>
</organism>
<dbReference type="InterPro" id="IPR000160">
    <property type="entry name" value="GGDEF_dom"/>
</dbReference>
<keyword evidence="3" id="KW-1133">Transmembrane helix</keyword>
<dbReference type="Pfam" id="PF00990">
    <property type="entry name" value="GGDEF"/>
    <property type="match status" value="1"/>
</dbReference>
<accession>A0ABQ2GZ75</accession>
<dbReference type="SUPFAM" id="SSF55073">
    <property type="entry name" value="Nucleotide cyclase"/>
    <property type="match status" value="1"/>
</dbReference>
<feature type="transmembrane region" description="Helical" evidence="3">
    <location>
        <begin position="265"/>
        <end position="285"/>
    </location>
</feature>
<comment type="caution">
    <text evidence="5">The sequence shown here is derived from an EMBL/GenBank/DDBJ whole genome shotgun (WGS) entry which is preliminary data.</text>
</comment>
<feature type="transmembrane region" description="Helical" evidence="3">
    <location>
        <begin position="358"/>
        <end position="379"/>
    </location>
</feature>
<dbReference type="Proteomes" id="UP000616499">
    <property type="component" value="Unassembled WGS sequence"/>
</dbReference>
<feature type="transmembrane region" description="Helical" evidence="3">
    <location>
        <begin position="297"/>
        <end position="318"/>
    </location>
</feature>
<feature type="domain" description="GGDEF" evidence="4">
    <location>
        <begin position="505"/>
        <end position="640"/>
    </location>
</feature>
<dbReference type="InterPro" id="IPR011622">
    <property type="entry name" value="7TMR_DISM_rcpt_extracell_dom2"/>
</dbReference>
<dbReference type="SMART" id="SM00267">
    <property type="entry name" value="GGDEF"/>
    <property type="match status" value="1"/>
</dbReference>
<gene>
    <name evidence="5" type="ORF">GCM10009425_33020</name>
</gene>
<dbReference type="NCBIfam" id="TIGR00254">
    <property type="entry name" value="GGDEF"/>
    <property type="match status" value="1"/>
</dbReference>
<dbReference type="InterPro" id="IPR011623">
    <property type="entry name" value="7TMR_DISM_rcpt_extracell_dom1"/>
</dbReference>
<evidence type="ECO:0000313" key="6">
    <source>
        <dbReference type="Proteomes" id="UP000616499"/>
    </source>
</evidence>
<dbReference type="Gene3D" id="2.60.40.2380">
    <property type="match status" value="1"/>
</dbReference>
<feature type="transmembrane region" description="Helical" evidence="3">
    <location>
        <begin position="324"/>
        <end position="346"/>
    </location>
</feature>
<dbReference type="EC" id="2.7.7.65" evidence="1"/>
<keyword evidence="5" id="KW-0808">Transferase</keyword>
<feature type="transmembrane region" description="Helical" evidence="3">
    <location>
        <begin position="234"/>
        <end position="259"/>
    </location>
</feature>
<feature type="transmembrane region" description="Helical" evidence="3">
    <location>
        <begin position="205"/>
        <end position="227"/>
    </location>
</feature>
<dbReference type="Gene3D" id="3.30.70.270">
    <property type="match status" value="1"/>
</dbReference>
<dbReference type="PANTHER" id="PTHR45138:SF9">
    <property type="entry name" value="DIGUANYLATE CYCLASE DGCM-RELATED"/>
    <property type="match status" value="1"/>
</dbReference>
<keyword evidence="5" id="KW-0418">Kinase</keyword>
<dbReference type="Pfam" id="PF07696">
    <property type="entry name" value="7TMR-DISMED2"/>
    <property type="match status" value="1"/>
</dbReference>
<comment type="catalytic activity">
    <reaction evidence="2">
        <text>2 GTP = 3',3'-c-di-GMP + 2 diphosphate</text>
        <dbReference type="Rhea" id="RHEA:24898"/>
        <dbReference type="ChEBI" id="CHEBI:33019"/>
        <dbReference type="ChEBI" id="CHEBI:37565"/>
        <dbReference type="ChEBI" id="CHEBI:58805"/>
        <dbReference type="EC" id="2.7.7.65"/>
    </reaction>
</comment>
<evidence type="ECO:0000256" key="2">
    <source>
        <dbReference type="ARBA" id="ARBA00034247"/>
    </source>
</evidence>
<keyword evidence="6" id="KW-1185">Reference proteome</keyword>
<dbReference type="EMBL" id="BMNW01000007">
    <property type="protein sequence ID" value="GGM19520.1"/>
    <property type="molecule type" value="Genomic_DNA"/>
</dbReference>
<dbReference type="RefSeq" id="WP_188867219.1">
    <property type="nucleotide sequence ID" value="NZ_BMNW01000007.1"/>
</dbReference>
<dbReference type="InterPro" id="IPR050469">
    <property type="entry name" value="Diguanylate_Cyclase"/>
</dbReference>
<reference evidence="6" key="1">
    <citation type="journal article" date="2019" name="Int. J. Syst. Evol. Microbiol.">
        <title>The Global Catalogue of Microorganisms (GCM) 10K type strain sequencing project: providing services to taxonomists for standard genome sequencing and annotation.</title>
        <authorList>
            <consortium name="The Broad Institute Genomics Platform"/>
            <consortium name="The Broad Institute Genome Sequencing Center for Infectious Disease"/>
            <person name="Wu L."/>
            <person name="Ma J."/>
        </authorList>
    </citation>
    <scope>NUCLEOTIDE SEQUENCE [LARGE SCALE GENOMIC DNA]</scope>
    <source>
        <strain evidence="6">JCM 13501</strain>
    </source>
</reference>
<dbReference type="PANTHER" id="PTHR45138">
    <property type="entry name" value="REGULATORY COMPONENTS OF SENSORY TRANSDUCTION SYSTEM"/>
    <property type="match status" value="1"/>
</dbReference>
<sequence length="644" mass="73503">MKRFNSSITAPPARRAWRRLLALGILLSAVVMVSQAFAQAKSVVLTDHEGSFDLAPSIEYLLTDADIDFEEAASAERQHEWQVNTKTTLNLGSVPHGAWIRFKLRKESRVDETWLLIFNWPMLDRVDLKIQYEDTNTWSEVLTAGDTVPLSSWPVRSRELVFPLALENTTDVTVYAHVRASEHMILPLQLMTEKALQQDQTRDTLLLGSLYGSLLVMLLYNASLFIFTRDKSYLWYVTYLASSLWYVLGLSGHGFLYLWGEWPLISGRFYQLSACTTFLTSALFIRNFLKVHLYPRLIIITNLVITYWVMATVVALFFPDHIRYLFPDILGFVSCLLALSVTVSIWRKNNPSAKYFTIAWLWLILTTIYMTLCLEGVFPLSTFSYYVQFSGFAFEFLLLSIALAERINRERAQRLISQKVALEASEEVAQKRLEIVHVQEELLDMQRRANEDLELRVFQRTQELEMANRKLVHLSNTDSLTQLYNRRYFDEIFVQEAITAAAQGIYLTVMMIDIDHFKRINDTYGHTVGDECIAALGEGLKGLTRRQGEYAARFGGEEFILLYTTLTPCTATAMAENVRLMASSLQVTVKGHSLGFTVSIGVICRLVRSEETRVSFSKAADDALYRAKQAGRNQVAVVNTEEKS</sequence>
<name>A0ABQ2GZ75_9PSED</name>
<keyword evidence="3" id="KW-0472">Membrane</keyword>
<evidence type="ECO:0000259" key="4">
    <source>
        <dbReference type="PROSITE" id="PS50887"/>
    </source>
</evidence>
<evidence type="ECO:0000313" key="5">
    <source>
        <dbReference type="EMBL" id="GGM19520.1"/>
    </source>
</evidence>
<protein>
    <recommendedName>
        <fullName evidence="1">diguanylate cyclase</fullName>
        <ecNumber evidence="1">2.7.7.65</ecNumber>
    </recommendedName>
</protein>
<dbReference type="GO" id="GO:0016301">
    <property type="term" value="F:kinase activity"/>
    <property type="evidence" value="ECO:0007669"/>
    <property type="project" value="UniProtKB-KW"/>
</dbReference>
<dbReference type="InterPro" id="IPR029787">
    <property type="entry name" value="Nucleotide_cyclase"/>
</dbReference>